<dbReference type="EMBL" id="FONW01000007">
    <property type="protein sequence ID" value="SFF49069.1"/>
    <property type="molecule type" value="Genomic_DNA"/>
</dbReference>
<dbReference type="AlphaFoldDB" id="A0A1I2J3T1"/>
<accession>A0A1I2J3T1</accession>
<dbReference type="Gene3D" id="2.140.10.30">
    <property type="entry name" value="Dipeptidylpeptidase IV, N-terminal domain"/>
    <property type="match status" value="1"/>
</dbReference>
<evidence type="ECO:0000313" key="5">
    <source>
        <dbReference type="Proteomes" id="UP000198964"/>
    </source>
</evidence>
<feature type="domain" description="Dipeptidylpeptidase IV N-terminal" evidence="3">
    <location>
        <begin position="110"/>
        <end position="426"/>
    </location>
</feature>
<dbReference type="InterPro" id="IPR002469">
    <property type="entry name" value="Peptidase_S9B_N"/>
</dbReference>
<reference evidence="4 5" key="1">
    <citation type="submission" date="2016-10" db="EMBL/GenBank/DDBJ databases">
        <authorList>
            <person name="de Groot N.N."/>
        </authorList>
    </citation>
    <scope>NUCLEOTIDE SEQUENCE [LARGE SCALE GENOMIC DNA]</scope>
    <source>
        <strain evidence="4 5">CGMCC 1.9156</strain>
    </source>
</reference>
<protein>
    <submittedName>
        <fullName evidence="4">Dipeptidyl-peptidase-4</fullName>
    </submittedName>
</protein>
<evidence type="ECO:0000259" key="3">
    <source>
        <dbReference type="Pfam" id="PF00930"/>
    </source>
</evidence>
<proteinExistence type="predicted"/>
<dbReference type="Pfam" id="PF00326">
    <property type="entry name" value="Peptidase_S9"/>
    <property type="match status" value="1"/>
</dbReference>
<dbReference type="STRING" id="655355.SAMN05216283_107176"/>
<dbReference type="InterPro" id="IPR001375">
    <property type="entry name" value="Peptidase_S9_cat"/>
</dbReference>
<dbReference type="Gene3D" id="3.40.50.1820">
    <property type="entry name" value="alpha/beta hydrolase"/>
    <property type="match status" value="1"/>
</dbReference>
<dbReference type="InterPro" id="IPR050278">
    <property type="entry name" value="Serine_Prot_S9B/DPPIV"/>
</dbReference>
<dbReference type="RefSeq" id="WP_093920508.1">
    <property type="nucleotide sequence ID" value="NZ_FONW01000007.1"/>
</dbReference>
<organism evidence="4 5">
    <name type="scientific">Sunxiuqinia elliptica</name>
    <dbReference type="NCBI Taxonomy" id="655355"/>
    <lineage>
        <taxon>Bacteria</taxon>
        <taxon>Pseudomonadati</taxon>
        <taxon>Bacteroidota</taxon>
        <taxon>Bacteroidia</taxon>
        <taxon>Marinilabiliales</taxon>
        <taxon>Prolixibacteraceae</taxon>
        <taxon>Sunxiuqinia</taxon>
    </lineage>
</organism>
<evidence type="ECO:0000256" key="1">
    <source>
        <dbReference type="SAM" id="SignalP"/>
    </source>
</evidence>
<dbReference type="SUPFAM" id="SSF53474">
    <property type="entry name" value="alpha/beta-Hydrolases"/>
    <property type="match status" value="1"/>
</dbReference>
<evidence type="ECO:0000313" key="4">
    <source>
        <dbReference type="EMBL" id="SFF49069.1"/>
    </source>
</evidence>
<feature type="domain" description="Peptidase S9 prolyl oligopeptidase catalytic" evidence="2">
    <location>
        <begin position="510"/>
        <end position="707"/>
    </location>
</feature>
<feature type="signal peptide" evidence="1">
    <location>
        <begin position="1"/>
        <end position="19"/>
    </location>
</feature>
<dbReference type="Pfam" id="PF00930">
    <property type="entry name" value="DPPIV_N"/>
    <property type="match status" value="1"/>
</dbReference>
<dbReference type="InterPro" id="IPR029058">
    <property type="entry name" value="AB_hydrolase_fold"/>
</dbReference>
<dbReference type="PANTHER" id="PTHR11731">
    <property type="entry name" value="PROTEASE FAMILY S9B,C DIPEPTIDYL-PEPTIDASE IV-RELATED"/>
    <property type="match status" value="1"/>
</dbReference>
<keyword evidence="5" id="KW-1185">Reference proteome</keyword>
<keyword evidence="1" id="KW-0732">Signal</keyword>
<evidence type="ECO:0000259" key="2">
    <source>
        <dbReference type="Pfam" id="PF00326"/>
    </source>
</evidence>
<dbReference type="GO" id="GO:0006508">
    <property type="term" value="P:proteolysis"/>
    <property type="evidence" value="ECO:0007669"/>
    <property type="project" value="InterPro"/>
</dbReference>
<sequence>MKISYLFILLSLLATATLAQKKQLTLEDAVMGSRTYLRPESPRSLQWLSNEHYILVENDTLFQYSTKKDSKTVLLTIADLTQLTSASPLPFSYFPSVRVVNENTIQIRNKQELLLIQVSDKQIEQQLSIPAEAKNLDYCDASQSLAYTKGENLFILNNEGEKQITFDNQKGILNGHYAHRREFGITKGIFWSPNGTQVAFYRKDESMVKDYPLVDYMTREAEYTPEKYPMAGMTSHQVQLGIYNLQTGKTSFLNTGEPDDHYLTNISWSPDEQSIYMAELNRDQNHMQLNCYDVASGAKQSTLFEEKSSTYVEPQHPLAFDENDPTQFYYTTRKDGWFHIYLYNTSGELIRQITKGNWEVTDFYGADKKYIYIQSTQETPVERHLYRVKISNGDIERLDIAEGTFRGKLSPDKRHIIAHRTAFDVPGETTLLSTTGKQLRTIHNAEDPAADYQFGENKLFTIKAADNQTDLHCRMILPPNFDKTKKYPAVIYVYGGPHAQLVNNTWHNDVRWWQYYLASKGFVMFTVDSRGSANRGEAFENIIHRRLGITETADQMKGAEYLMNLPFVDSNRIGVHGWSYGGFMTLNLMTRHPEVFKVGVAGGPVVDWSMYEIMYGERYMDRPEENPEGYNETNMVNHVKDLQGKLMLIHGAQDATVVMQHSMKFLRECIKQNKPVDFFAYPTHPHNVHGKDRIHLMDKICQYFIDYL</sequence>
<dbReference type="PANTHER" id="PTHR11731:SF193">
    <property type="entry name" value="DIPEPTIDYL PEPTIDASE 9"/>
    <property type="match status" value="1"/>
</dbReference>
<dbReference type="Proteomes" id="UP000198964">
    <property type="component" value="Unassembled WGS sequence"/>
</dbReference>
<gene>
    <name evidence="4" type="ORF">SAMN05216283_107176</name>
</gene>
<dbReference type="GO" id="GO:0008239">
    <property type="term" value="F:dipeptidyl-peptidase activity"/>
    <property type="evidence" value="ECO:0007669"/>
    <property type="project" value="TreeGrafter"/>
</dbReference>
<feature type="chain" id="PRO_5011538068" evidence="1">
    <location>
        <begin position="20"/>
        <end position="708"/>
    </location>
</feature>
<dbReference type="GO" id="GO:0008236">
    <property type="term" value="F:serine-type peptidase activity"/>
    <property type="evidence" value="ECO:0007669"/>
    <property type="project" value="InterPro"/>
</dbReference>
<dbReference type="SUPFAM" id="SSF82171">
    <property type="entry name" value="DPP6 N-terminal domain-like"/>
    <property type="match status" value="1"/>
</dbReference>
<name>A0A1I2J3T1_9BACT</name>